<evidence type="ECO:0000313" key="1">
    <source>
        <dbReference type="EMBL" id="KAG6658580.1"/>
    </source>
</evidence>
<gene>
    <name evidence="1" type="ORF">CIPAW_04G171900</name>
</gene>
<dbReference type="EMBL" id="CM031812">
    <property type="protein sequence ID" value="KAG6658580.1"/>
    <property type="molecule type" value="Genomic_DNA"/>
</dbReference>
<evidence type="ECO:0000313" key="2">
    <source>
        <dbReference type="Proteomes" id="UP000811609"/>
    </source>
</evidence>
<dbReference type="Proteomes" id="UP000811609">
    <property type="component" value="Chromosome 4"/>
</dbReference>
<dbReference type="AlphaFoldDB" id="A0A8T1QU72"/>
<organism evidence="1 2">
    <name type="scientific">Carya illinoinensis</name>
    <name type="common">Pecan</name>
    <dbReference type="NCBI Taxonomy" id="32201"/>
    <lineage>
        <taxon>Eukaryota</taxon>
        <taxon>Viridiplantae</taxon>
        <taxon>Streptophyta</taxon>
        <taxon>Embryophyta</taxon>
        <taxon>Tracheophyta</taxon>
        <taxon>Spermatophyta</taxon>
        <taxon>Magnoliopsida</taxon>
        <taxon>eudicotyledons</taxon>
        <taxon>Gunneridae</taxon>
        <taxon>Pentapetalae</taxon>
        <taxon>rosids</taxon>
        <taxon>fabids</taxon>
        <taxon>Fagales</taxon>
        <taxon>Juglandaceae</taxon>
        <taxon>Carya</taxon>
    </lineage>
</organism>
<reference evidence="1" key="1">
    <citation type="submission" date="2020-12" db="EMBL/GenBank/DDBJ databases">
        <title>WGS assembly of Carya illinoinensis cv. Pawnee.</title>
        <authorList>
            <person name="Platts A."/>
            <person name="Shu S."/>
            <person name="Wright S."/>
            <person name="Barry K."/>
            <person name="Edger P."/>
            <person name="Pires J.C."/>
            <person name="Schmutz J."/>
        </authorList>
    </citation>
    <scope>NUCLEOTIDE SEQUENCE</scope>
    <source>
        <tissue evidence="1">Leaf</tissue>
    </source>
</reference>
<keyword evidence="2" id="KW-1185">Reference proteome</keyword>
<accession>A0A8T1QU72</accession>
<comment type="caution">
    <text evidence="1">The sequence shown here is derived from an EMBL/GenBank/DDBJ whole genome shotgun (WGS) entry which is preliminary data.</text>
</comment>
<sequence length="65" mass="7823">MIYLMKYLLEEFEEEDDERKKSMKKLHLERQSHGVPLMELHQLGSYLRALSQMGLSCFSLSLWFQ</sequence>
<proteinExistence type="predicted"/>
<protein>
    <submittedName>
        <fullName evidence="1">Uncharacterized protein</fullName>
    </submittedName>
</protein>
<name>A0A8T1QU72_CARIL</name>